<dbReference type="Proteomes" id="UP000265566">
    <property type="component" value="Chromosome 5"/>
</dbReference>
<protein>
    <submittedName>
        <fullName evidence="1">Uncharacterized protein</fullName>
    </submittedName>
</protein>
<reference evidence="2" key="1">
    <citation type="journal article" date="2018" name="Nat. Plants">
        <title>Whole-genome landscape of Medicago truncatula symbiotic genes.</title>
        <authorList>
            <person name="Pecrix Y."/>
            <person name="Staton S.E."/>
            <person name="Sallet E."/>
            <person name="Lelandais-Briere C."/>
            <person name="Moreau S."/>
            <person name="Carrere S."/>
            <person name="Blein T."/>
            <person name="Jardinaud M.F."/>
            <person name="Latrasse D."/>
            <person name="Zouine M."/>
            <person name="Zahm M."/>
            <person name="Kreplak J."/>
            <person name="Mayjonade B."/>
            <person name="Satge C."/>
            <person name="Perez M."/>
            <person name="Cauet S."/>
            <person name="Marande W."/>
            <person name="Chantry-Darmon C."/>
            <person name="Lopez-Roques C."/>
            <person name="Bouchez O."/>
            <person name="Berard A."/>
            <person name="Debelle F."/>
            <person name="Munos S."/>
            <person name="Bendahmane A."/>
            <person name="Berges H."/>
            <person name="Niebel A."/>
            <person name="Buitink J."/>
            <person name="Frugier F."/>
            <person name="Benhamed M."/>
            <person name="Crespi M."/>
            <person name="Gouzy J."/>
            <person name="Gamas P."/>
        </authorList>
    </citation>
    <scope>NUCLEOTIDE SEQUENCE [LARGE SCALE GENOMIC DNA]</scope>
    <source>
        <strain evidence="2">cv. Jemalong A17</strain>
    </source>
</reference>
<dbReference type="Gramene" id="rna33314">
    <property type="protein sequence ID" value="RHN57731.1"/>
    <property type="gene ID" value="gene33314"/>
</dbReference>
<organism evidence="1 2">
    <name type="scientific">Medicago truncatula</name>
    <name type="common">Barrel medic</name>
    <name type="synonym">Medicago tribuloides</name>
    <dbReference type="NCBI Taxonomy" id="3880"/>
    <lineage>
        <taxon>Eukaryota</taxon>
        <taxon>Viridiplantae</taxon>
        <taxon>Streptophyta</taxon>
        <taxon>Embryophyta</taxon>
        <taxon>Tracheophyta</taxon>
        <taxon>Spermatophyta</taxon>
        <taxon>Magnoliopsida</taxon>
        <taxon>eudicotyledons</taxon>
        <taxon>Gunneridae</taxon>
        <taxon>Pentapetalae</taxon>
        <taxon>rosids</taxon>
        <taxon>fabids</taxon>
        <taxon>Fabales</taxon>
        <taxon>Fabaceae</taxon>
        <taxon>Papilionoideae</taxon>
        <taxon>50 kb inversion clade</taxon>
        <taxon>NPAAA clade</taxon>
        <taxon>Hologalegina</taxon>
        <taxon>IRL clade</taxon>
        <taxon>Trifolieae</taxon>
        <taxon>Medicago</taxon>
    </lineage>
</organism>
<name>A0A396HYT5_MEDTR</name>
<proteinExistence type="predicted"/>
<gene>
    <name evidence="1" type="ORF">MtrunA17_Chr5g0443601</name>
</gene>
<evidence type="ECO:0000313" key="2">
    <source>
        <dbReference type="Proteomes" id="UP000265566"/>
    </source>
</evidence>
<dbReference type="EMBL" id="PSQE01000005">
    <property type="protein sequence ID" value="RHN57731.1"/>
    <property type="molecule type" value="Genomic_DNA"/>
</dbReference>
<accession>A0A396HYT5</accession>
<dbReference type="AlphaFoldDB" id="A0A396HYT5"/>
<comment type="caution">
    <text evidence="1">The sequence shown here is derived from an EMBL/GenBank/DDBJ whole genome shotgun (WGS) entry which is preliminary data.</text>
</comment>
<evidence type="ECO:0000313" key="1">
    <source>
        <dbReference type="EMBL" id="RHN57731.1"/>
    </source>
</evidence>
<sequence length="94" mass="10982">MGQQGKAALDVFHNFDVFQCVPNQDTYYYTLQALLRSTRCSADMIHQAESIYQKLLLLHDDDQEEYNHLLPCYDDDDKVTTSESFQRVLTRTSQ</sequence>